<feature type="domain" description="4Fe-4S Wbl-type" evidence="1">
    <location>
        <begin position="4"/>
        <end position="51"/>
    </location>
</feature>
<keyword evidence="3" id="KW-1185">Reference proteome</keyword>
<name>A0A515MGZ4_9CAUD</name>
<reference evidence="2 3" key="1">
    <citation type="submission" date="2019-05" db="EMBL/GenBank/DDBJ databases">
        <authorList>
            <person name="Burke A."/>
            <person name="Deelsnyder S."/>
            <person name="Fournier A."/>
            <person name="Low S."/>
            <person name="Murawski K."/>
            <person name="Worthington R."/>
            <person name="Molloy S.D."/>
            <person name="Garlena R.A."/>
            <person name="Russell D.A."/>
            <person name="Pope W.H."/>
            <person name="Jacobs-Sera D."/>
            <person name="Hatfull G.F."/>
        </authorList>
    </citation>
    <scope>NUCLEOTIDE SEQUENCE [LARGE SCALE GENOMIC DNA]</scope>
</reference>
<dbReference type="Proteomes" id="UP000320647">
    <property type="component" value="Segment"/>
</dbReference>
<evidence type="ECO:0000313" key="2">
    <source>
        <dbReference type="EMBL" id="QDM55948.1"/>
    </source>
</evidence>
<sequence length="100" mass="10559">MSAWWLRAKCRDMDPERFAVSNLTPGRENVEATALCAGCTVIPECAGDALAGMNVSQVLRGPFKTTLAEADDVVPQSGVVRAGMVIPEIEVDDGVLPAEA</sequence>
<dbReference type="GeneID" id="70080575"/>
<dbReference type="KEGG" id="vg:70080575"/>
<gene>
    <name evidence="2" type="primary">61</name>
    <name evidence="2" type="ORF">SEA_TRAX_61</name>
</gene>
<accession>A0A515MGZ4</accession>
<protein>
    <submittedName>
        <fullName evidence="2">WhiB family transcription factor</fullName>
    </submittedName>
</protein>
<organism evidence="2 3">
    <name type="scientific">Gordonia phage Trax</name>
    <dbReference type="NCBI Taxonomy" id="2591121"/>
    <lineage>
        <taxon>Viruses</taxon>
        <taxon>Duplodnaviria</taxon>
        <taxon>Heunggongvirae</taxon>
        <taxon>Uroviricota</taxon>
        <taxon>Caudoviricetes</taxon>
        <taxon>Deeyouvirinae</taxon>
        <taxon>Nevillevirus</taxon>
        <taxon>Nevillevirus trax</taxon>
    </lineage>
</organism>
<evidence type="ECO:0000313" key="3">
    <source>
        <dbReference type="Proteomes" id="UP000320647"/>
    </source>
</evidence>
<dbReference type="EMBL" id="MK967378">
    <property type="protein sequence ID" value="QDM55948.1"/>
    <property type="molecule type" value="Genomic_DNA"/>
</dbReference>
<evidence type="ECO:0000259" key="1">
    <source>
        <dbReference type="Pfam" id="PF02467"/>
    </source>
</evidence>
<dbReference type="RefSeq" id="YP_010246046.1">
    <property type="nucleotide sequence ID" value="NC_060132.1"/>
</dbReference>
<dbReference type="InterPro" id="IPR034768">
    <property type="entry name" value="4FE4S_WBL"/>
</dbReference>
<dbReference type="Pfam" id="PF02467">
    <property type="entry name" value="Whib"/>
    <property type="match status" value="1"/>
</dbReference>
<proteinExistence type="predicted"/>